<gene>
    <name evidence="1" type="ORF">FRACA_1490012</name>
</gene>
<dbReference type="OrthoDB" id="9808360at2"/>
<dbReference type="PANTHER" id="PTHR33221:SF13">
    <property type="entry name" value="TRANSCRIPTIONAL REGULATOR-RELATED"/>
    <property type="match status" value="1"/>
</dbReference>
<dbReference type="EMBL" id="FZMO01000056">
    <property type="protein sequence ID" value="SNQ46620.1"/>
    <property type="molecule type" value="Genomic_DNA"/>
</dbReference>
<dbReference type="InterPro" id="IPR030489">
    <property type="entry name" value="TR_Rrf2-type_CS"/>
</dbReference>
<dbReference type="NCBIfam" id="TIGR00738">
    <property type="entry name" value="rrf2_super"/>
    <property type="match status" value="1"/>
</dbReference>
<dbReference type="GO" id="GO:0003700">
    <property type="term" value="F:DNA-binding transcription factor activity"/>
    <property type="evidence" value="ECO:0007669"/>
    <property type="project" value="TreeGrafter"/>
</dbReference>
<sequence>MRLGQGVEWALHCCHALAEAPDASALPVQQLAALHGGNPAYLAKHLQALSKAGVVVSVLGPRGGYRLGRPADQIRLLDVVDAIEGSSPVFLCTEIRQRGPAALPPANYRAPCAIAAAVSSAEDAWRHALASTTIADIVTASRRQAPEAVTATARWLRETVDARSRGQTDEQNRKADG</sequence>
<dbReference type="InterPro" id="IPR036388">
    <property type="entry name" value="WH-like_DNA-bd_sf"/>
</dbReference>
<dbReference type="AlphaFoldDB" id="A0A2I2KLT0"/>
<name>A0A2I2KLT0_9ACTN</name>
<keyword evidence="2" id="KW-1185">Reference proteome</keyword>
<dbReference type="RefSeq" id="WP_101830606.1">
    <property type="nucleotide sequence ID" value="NZ_FZMO01000056.1"/>
</dbReference>
<dbReference type="PANTHER" id="PTHR33221">
    <property type="entry name" value="WINGED HELIX-TURN-HELIX TRANSCRIPTIONAL REGULATOR, RRF2 FAMILY"/>
    <property type="match status" value="1"/>
</dbReference>
<dbReference type="PROSITE" id="PS01332">
    <property type="entry name" value="HTH_RRF2_1"/>
    <property type="match status" value="1"/>
</dbReference>
<evidence type="ECO:0000313" key="2">
    <source>
        <dbReference type="Proteomes" id="UP000234331"/>
    </source>
</evidence>
<dbReference type="InterPro" id="IPR000944">
    <property type="entry name" value="Tscrpt_reg_Rrf2"/>
</dbReference>
<dbReference type="SUPFAM" id="SSF46785">
    <property type="entry name" value="Winged helix' DNA-binding domain"/>
    <property type="match status" value="1"/>
</dbReference>
<proteinExistence type="predicted"/>
<evidence type="ECO:0000313" key="1">
    <source>
        <dbReference type="EMBL" id="SNQ46620.1"/>
    </source>
</evidence>
<dbReference type="PROSITE" id="PS51197">
    <property type="entry name" value="HTH_RRF2_2"/>
    <property type="match status" value="1"/>
</dbReference>
<dbReference type="GO" id="GO:0005829">
    <property type="term" value="C:cytosol"/>
    <property type="evidence" value="ECO:0007669"/>
    <property type="project" value="TreeGrafter"/>
</dbReference>
<dbReference type="Proteomes" id="UP000234331">
    <property type="component" value="Unassembled WGS sequence"/>
</dbReference>
<accession>A0A2I2KLT0</accession>
<reference evidence="1 2" key="1">
    <citation type="submission" date="2017-06" db="EMBL/GenBank/DDBJ databases">
        <authorList>
            <person name="Kim H.J."/>
            <person name="Triplett B.A."/>
        </authorList>
    </citation>
    <scope>NUCLEOTIDE SEQUENCE [LARGE SCALE GENOMIC DNA]</scope>
    <source>
        <strain evidence="1">FRACA_ARgP5</strain>
    </source>
</reference>
<dbReference type="Pfam" id="PF02082">
    <property type="entry name" value="Rrf2"/>
    <property type="match status" value="1"/>
</dbReference>
<dbReference type="InterPro" id="IPR036390">
    <property type="entry name" value="WH_DNA-bd_sf"/>
</dbReference>
<organism evidence="1 2">
    <name type="scientific">Frankia canadensis</name>
    <dbReference type="NCBI Taxonomy" id="1836972"/>
    <lineage>
        <taxon>Bacteria</taxon>
        <taxon>Bacillati</taxon>
        <taxon>Actinomycetota</taxon>
        <taxon>Actinomycetes</taxon>
        <taxon>Frankiales</taxon>
        <taxon>Frankiaceae</taxon>
        <taxon>Frankia</taxon>
    </lineage>
</organism>
<dbReference type="Gene3D" id="1.10.10.10">
    <property type="entry name" value="Winged helix-like DNA-binding domain superfamily/Winged helix DNA-binding domain"/>
    <property type="match status" value="1"/>
</dbReference>
<protein>
    <submittedName>
        <fullName evidence="1">Transcriptional regulator, BadM/Rrf2 family</fullName>
    </submittedName>
</protein>